<dbReference type="EMBL" id="AHHD01000177">
    <property type="protein sequence ID" value="EKG18765.1"/>
    <property type="molecule type" value="Genomic_DNA"/>
</dbReference>
<feature type="non-terminal residue" evidence="1">
    <location>
        <position position="1"/>
    </location>
</feature>
<dbReference type="VEuPathDB" id="FungiDB:MPH_03991"/>
<dbReference type="OrthoDB" id="10641591at2759"/>
<sequence length="195" mass="21357">AVDYGGCINYPISYPTSLIIMASNARSAAPRSIDVTGILPSPNNGTESGTNHAKKEAHTAFPQLFQVDTSPQKVKFERSPDHDRSVTPDYHYHTALPHSCALGSSQLPVDKSESYSTTDSEHKQDLMFLYGLASRDCERTQGPTDGKEEFSLQRSSTCMRVDSLMEEDGSASDVEDDFYDILLPEVTGLTQVNCA</sequence>
<proteinExistence type="predicted"/>
<reference evidence="1 2" key="1">
    <citation type="journal article" date="2012" name="BMC Genomics">
        <title>Tools to kill: Genome of one of the most destructive plant pathogenic fungi Macrophomina phaseolina.</title>
        <authorList>
            <person name="Islam M.S."/>
            <person name="Haque M.S."/>
            <person name="Islam M.M."/>
            <person name="Emdad E.M."/>
            <person name="Halim A."/>
            <person name="Hossen Q.M.M."/>
            <person name="Hossain M.Z."/>
            <person name="Ahmed B."/>
            <person name="Rahim S."/>
            <person name="Rahman M.S."/>
            <person name="Alam M.M."/>
            <person name="Hou S."/>
            <person name="Wan X."/>
            <person name="Saito J.A."/>
            <person name="Alam M."/>
        </authorList>
    </citation>
    <scope>NUCLEOTIDE SEQUENCE [LARGE SCALE GENOMIC DNA]</scope>
    <source>
        <strain evidence="1 2">MS6</strain>
    </source>
</reference>
<name>K2SPS4_MACPH</name>
<evidence type="ECO:0000313" key="2">
    <source>
        <dbReference type="Proteomes" id="UP000007129"/>
    </source>
</evidence>
<protein>
    <submittedName>
        <fullName evidence="1">Uncharacterized protein</fullName>
    </submittedName>
</protein>
<dbReference type="Proteomes" id="UP000007129">
    <property type="component" value="Unassembled WGS sequence"/>
</dbReference>
<evidence type="ECO:0000313" key="1">
    <source>
        <dbReference type="EMBL" id="EKG18765.1"/>
    </source>
</evidence>
<gene>
    <name evidence="1" type="ORF">MPH_03991</name>
</gene>
<organism evidence="1 2">
    <name type="scientific">Macrophomina phaseolina (strain MS6)</name>
    <name type="common">Charcoal rot fungus</name>
    <dbReference type="NCBI Taxonomy" id="1126212"/>
    <lineage>
        <taxon>Eukaryota</taxon>
        <taxon>Fungi</taxon>
        <taxon>Dikarya</taxon>
        <taxon>Ascomycota</taxon>
        <taxon>Pezizomycotina</taxon>
        <taxon>Dothideomycetes</taxon>
        <taxon>Dothideomycetes incertae sedis</taxon>
        <taxon>Botryosphaeriales</taxon>
        <taxon>Botryosphaeriaceae</taxon>
        <taxon>Macrophomina</taxon>
    </lineage>
</organism>
<comment type="caution">
    <text evidence="1">The sequence shown here is derived from an EMBL/GenBank/DDBJ whole genome shotgun (WGS) entry which is preliminary data.</text>
</comment>
<dbReference type="AlphaFoldDB" id="K2SPS4"/>
<accession>K2SPS4</accession>
<dbReference type="HOGENOM" id="CLU_1399351_0_0_1"/>
<dbReference type="InParanoid" id="K2SPS4"/>